<evidence type="ECO:0000256" key="1">
    <source>
        <dbReference type="SAM" id="MobiDB-lite"/>
    </source>
</evidence>
<organism evidence="2 3">
    <name type="scientific">Pontiella sulfatireligans</name>
    <dbReference type="NCBI Taxonomy" id="2750658"/>
    <lineage>
        <taxon>Bacteria</taxon>
        <taxon>Pseudomonadati</taxon>
        <taxon>Kiritimatiellota</taxon>
        <taxon>Kiritimatiellia</taxon>
        <taxon>Kiritimatiellales</taxon>
        <taxon>Pontiellaceae</taxon>
        <taxon>Pontiella</taxon>
    </lineage>
</organism>
<evidence type="ECO:0000313" key="3">
    <source>
        <dbReference type="Proteomes" id="UP000346198"/>
    </source>
</evidence>
<feature type="region of interest" description="Disordered" evidence="1">
    <location>
        <begin position="256"/>
        <end position="297"/>
    </location>
</feature>
<dbReference type="Proteomes" id="UP000346198">
    <property type="component" value="Unassembled WGS sequence"/>
</dbReference>
<dbReference type="AlphaFoldDB" id="A0A6C2US75"/>
<gene>
    <name evidence="2" type="ORF">SCARR_03853</name>
</gene>
<sequence length="297" mass="30840">MQTNNGHAGKQESEDNDMNKKIGLMALLGMLGAFGFSESAGAESYTNTLPVGIWDLSGTYSQKLNGLDVGYTVEQDGKGKITGTGYAEADIDGVSIVLNFAVKGKIKSKNGVYAIAQKISAKATAEVNGKKTKFKATYQIKAEINTGTGMLSGTMKVSALGEKISVSFLEPLADENMDGTSVLITTLSRTTGKVVGDALLTLSNGRIIYGDVKGKDGKNGLKVKAKGEKTNVGSKGMALQLIFGDSGELKSVKGKVSGQKAAWSGSVSQNPDPGTTPSGPEEPESPPGEIPPPPPTF</sequence>
<dbReference type="EMBL" id="CAAHFH010000002">
    <property type="protein sequence ID" value="VGO21776.1"/>
    <property type="molecule type" value="Genomic_DNA"/>
</dbReference>
<reference evidence="2 3" key="1">
    <citation type="submission" date="2019-04" db="EMBL/GenBank/DDBJ databases">
        <authorList>
            <person name="Van Vliet M D."/>
        </authorList>
    </citation>
    <scope>NUCLEOTIDE SEQUENCE [LARGE SCALE GENOMIC DNA]</scope>
    <source>
        <strain evidence="2 3">F21</strain>
    </source>
</reference>
<name>A0A6C2US75_9BACT</name>
<evidence type="ECO:0000313" key="2">
    <source>
        <dbReference type="EMBL" id="VGO21776.1"/>
    </source>
</evidence>
<proteinExistence type="predicted"/>
<keyword evidence="3" id="KW-1185">Reference proteome</keyword>
<accession>A0A6C2US75</accession>
<protein>
    <submittedName>
        <fullName evidence="2">Uncharacterized protein</fullName>
    </submittedName>
</protein>
<feature type="compositionally biased region" description="Pro residues" evidence="1">
    <location>
        <begin position="285"/>
        <end position="297"/>
    </location>
</feature>